<dbReference type="InterPro" id="IPR003593">
    <property type="entry name" value="AAA+_ATPase"/>
</dbReference>
<comment type="caution">
    <text evidence="5">The sequence shown here is derived from an EMBL/GenBank/DDBJ whole genome shotgun (WGS) entry which is preliminary data.</text>
</comment>
<evidence type="ECO:0000256" key="1">
    <source>
        <dbReference type="ARBA" id="ARBA00022448"/>
    </source>
</evidence>
<dbReference type="CDD" id="cd03230">
    <property type="entry name" value="ABC_DR_subfamily_A"/>
    <property type="match status" value="1"/>
</dbReference>
<dbReference type="EMBL" id="VUOD01000009">
    <property type="protein sequence ID" value="KAA2284208.1"/>
    <property type="molecule type" value="Genomic_DNA"/>
</dbReference>
<dbReference type="InterPro" id="IPR050763">
    <property type="entry name" value="ABC_transporter_ATP-binding"/>
</dbReference>
<dbReference type="PANTHER" id="PTHR42711:SF17">
    <property type="entry name" value="ABC TRANSPORTER ATP-BINDING PROTEIN"/>
    <property type="match status" value="1"/>
</dbReference>
<evidence type="ECO:0000313" key="5">
    <source>
        <dbReference type="EMBL" id="KAA2284208.1"/>
    </source>
</evidence>
<keyword evidence="6" id="KW-1185">Reference proteome</keyword>
<dbReference type="InterPro" id="IPR027417">
    <property type="entry name" value="P-loop_NTPase"/>
</dbReference>
<dbReference type="GO" id="GO:0016887">
    <property type="term" value="F:ATP hydrolysis activity"/>
    <property type="evidence" value="ECO:0007669"/>
    <property type="project" value="InterPro"/>
</dbReference>
<dbReference type="Gene3D" id="3.40.50.300">
    <property type="entry name" value="P-loop containing nucleotide triphosphate hydrolases"/>
    <property type="match status" value="1"/>
</dbReference>
<keyword evidence="3 5" id="KW-0067">ATP-binding</keyword>
<dbReference type="InterPro" id="IPR003439">
    <property type="entry name" value="ABC_transporter-like_ATP-bd"/>
</dbReference>
<evidence type="ECO:0000313" key="6">
    <source>
        <dbReference type="Proteomes" id="UP000322165"/>
    </source>
</evidence>
<evidence type="ECO:0000259" key="4">
    <source>
        <dbReference type="PROSITE" id="PS50893"/>
    </source>
</evidence>
<dbReference type="Proteomes" id="UP000322165">
    <property type="component" value="Unassembled WGS sequence"/>
</dbReference>
<accession>A0A5B2Z5U8</accession>
<reference evidence="5 6" key="2">
    <citation type="submission" date="2019-09" db="EMBL/GenBank/DDBJ databases">
        <authorList>
            <person name="Mazur A."/>
        </authorList>
    </citation>
    <scope>NUCLEOTIDE SEQUENCE [LARGE SCALE GENOMIC DNA]</scope>
    <source>
        <strain evidence="5 6">3729k</strain>
    </source>
</reference>
<organism evidence="5 6">
    <name type="scientific">Arenimonas fontis</name>
    <dbReference type="NCBI Taxonomy" id="2608255"/>
    <lineage>
        <taxon>Bacteria</taxon>
        <taxon>Pseudomonadati</taxon>
        <taxon>Pseudomonadota</taxon>
        <taxon>Gammaproteobacteria</taxon>
        <taxon>Lysobacterales</taxon>
        <taxon>Lysobacteraceae</taxon>
        <taxon>Arenimonas</taxon>
    </lineage>
</organism>
<protein>
    <submittedName>
        <fullName evidence="5">ABC transporter ATP-binding protein</fullName>
    </submittedName>
</protein>
<reference evidence="5 6" key="1">
    <citation type="submission" date="2019-09" db="EMBL/GenBank/DDBJ databases">
        <title>Arenimonas chukotkensis sp. nov., a bacterium isolated from Chukotka hot spring, Arctic region, Russia.</title>
        <authorList>
            <person name="Zayulina K.S."/>
            <person name="Prokofeva M.I."/>
            <person name="Elcheninov A.G."/>
            <person name="Novikov A."/>
            <person name="Kochetkova T.V."/>
            <person name="Kublanov I.V."/>
        </authorList>
    </citation>
    <scope>NUCLEOTIDE SEQUENCE [LARGE SCALE GENOMIC DNA]</scope>
    <source>
        <strain evidence="5 6">3729k</strain>
    </source>
</reference>
<dbReference type="Pfam" id="PF00005">
    <property type="entry name" value="ABC_tran"/>
    <property type="match status" value="1"/>
</dbReference>
<keyword evidence="1" id="KW-0813">Transport</keyword>
<feature type="domain" description="ABC transporter" evidence="4">
    <location>
        <begin position="10"/>
        <end position="233"/>
    </location>
</feature>
<dbReference type="PANTHER" id="PTHR42711">
    <property type="entry name" value="ABC TRANSPORTER ATP-BINDING PROTEIN"/>
    <property type="match status" value="1"/>
</dbReference>
<proteinExistence type="predicted"/>
<dbReference type="RefSeq" id="WP_149861213.1">
    <property type="nucleotide sequence ID" value="NZ_VUOD01000009.1"/>
</dbReference>
<keyword evidence="2" id="KW-0547">Nucleotide-binding</keyword>
<name>A0A5B2Z5U8_9GAMM</name>
<evidence type="ECO:0000256" key="3">
    <source>
        <dbReference type="ARBA" id="ARBA00022840"/>
    </source>
</evidence>
<dbReference type="SUPFAM" id="SSF52540">
    <property type="entry name" value="P-loop containing nucleoside triphosphate hydrolases"/>
    <property type="match status" value="1"/>
</dbReference>
<dbReference type="PROSITE" id="PS00211">
    <property type="entry name" value="ABC_TRANSPORTER_1"/>
    <property type="match status" value="1"/>
</dbReference>
<dbReference type="PROSITE" id="PS50893">
    <property type="entry name" value="ABC_TRANSPORTER_2"/>
    <property type="match status" value="1"/>
</dbReference>
<dbReference type="InterPro" id="IPR017871">
    <property type="entry name" value="ABC_transporter-like_CS"/>
</dbReference>
<evidence type="ECO:0000256" key="2">
    <source>
        <dbReference type="ARBA" id="ARBA00022741"/>
    </source>
</evidence>
<dbReference type="GO" id="GO:0005524">
    <property type="term" value="F:ATP binding"/>
    <property type="evidence" value="ECO:0007669"/>
    <property type="project" value="UniProtKB-KW"/>
</dbReference>
<sequence>MNEPAPGPLAALRGAGKRYGAVHALDGVDLEVRPGEVLAVLGPNGAGKSTALGLLTGRVGADAGRVSLFGGDPRQPEIRRHIGVMLQEARLPDALRVHEHVALHSSYYGAPRPVAESLELAGLTALARRPYGALSGGEQRRVQFALALCGRPALMFVDEPTTGLDVEARRNFWQVIRRLRDEGVAIVLTTHYLEEADALADRIVLLAGGRVRAEGSPEQLKRQAAGSCVTARSHLSPEVIAAWPEAAAVQRMEGRLQVRTAQPEQLLRRWLAADPSLAGLQVQALSLEDAFLDLTRAPAAAGVRQEAIA</sequence>
<dbReference type="AlphaFoldDB" id="A0A5B2Z5U8"/>
<gene>
    <name evidence="5" type="ORF">F0415_10705</name>
</gene>
<dbReference type="SMART" id="SM00382">
    <property type="entry name" value="AAA"/>
    <property type="match status" value="1"/>
</dbReference>